<evidence type="ECO:0000256" key="2">
    <source>
        <dbReference type="ARBA" id="ARBA00022741"/>
    </source>
</evidence>
<dbReference type="PANTHER" id="PTHR47958">
    <property type="entry name" value="ATP-DEPENDENT RNA HELICASE DBP3"/>
    <property type="match status" value="1"/>
</dbReference>
<dbReference type="Proteomes" id="UP000614601">
    <property type="component" value="Unassembled WGS sequence"/>
</dbReference>
<comment type="caution">
    <text evidence="8">The sequence shown here is derived from an EMBL/GenBank/DDBJ whole genome shotgun (WGS) entry which is preliminary data.</text>
</comment>
<evidence type="ECO:0000256" key="4">
    <source>
        <dbReference type="ARBA" id="ARBA00022806"/>
    </source>
</evidence>
<dbReference type="PROSITE" id="PS51194">
    <property type="entry name" value="HELICASE_CTER"/>
    <property type="match status" value="1"/>
</dbReference>
<evidence type="ECO:0000259" key="7">
    <source>
        <dbReference type="PROSITE" id="PS51194"/>
    </source>
</evidence>
<dbReference type="GO" id="GO:0016787">
    <property type="term" value="F:hydrolase activity"/>
    <property type="evidence" value="ECO:0007669"/>
    <property type="project" value="UniProtKB-KW"/>
</dbReference>
<dbReference type="GO" id="GO:0005524">
    <property type="term" value="F:ATP binding"/>
    <property type="evidence" value="ECO:0007669"/>
    <property type="project" value="UniProtKB-KW"/>
</dbReference>
<dbReference type="CDD" id="cd18787">
    <property type="entry name" value="SF2_C_DEAD"/>
    <property type="match status" value="1"/>
</dbReference>
<dbReference type="SMART" id="SM00490">
    <property type="entry name" value="HELICc"/>
    <property type="match status" value="1"/>
</dbReference>
<dbReference type="AlphaFoldDB" id="A0A811L869"/>
<dbReference type="OrthoDB" id="10256233at2759"/>
<dbReference type="Pfam" id="PF00270">
    <property type="entry name" value="DEAD"/>
    <property type="match status" value="1"/>
</dbReference>
<dbReference type="SMART" id="SM00487">
    <property type="entry name" value="DEXDc"/>
    <property type="match status" value="1"/>
</dbReference>
<name>A0A811L869_9BILA</name>
<dbReference type="EMBL" id="CAJFCW020000005">
    <property type="protein sequence ID" value="CAG9118604.1"/>
    <property type="molecule type" value="Genomic_DNA"/>
</dbReference>
<evidence type="ECO:0000313" key="8">
    <source>
        <dbReference type="EMBL" id="CAD5223726.1"/>
    </source>
</evidence>
<dbReference type="InterPro" id="IPR001650">
    <property type="entry name" value="Helicase_C-like"/>
</dbReference>
<keyword evidence="4" id="KW-0347">Helicase</keyword>
<feature type="domain" description="Helicase C-terminal" evidence="7">
    <location>
        <begin position="357"/>
        <end position="512"/>
    </location>
</feature>
<dbReference type="GO" id="GO:0003676">
    <property type="term" value="F:nucleic acid binding"/>
    <property type="evidence" value="ECO:0007669"/>
    <property type="project" value="InterPro"/>
</dbReference>
<dbReference type="PROSITE" id="PS51192">
    <property type="entry name" value="HELICASE_ATP_BIND_1"/>
    <property type="match status" value="1"/>
</dbReference>
<organism evidence="8 9">
    <name type="scientific">Bursaphelenchus okinawaensis</name>
    <dbReference type="NCBI Taxonomy" id="465554"/>
    <lineage>
        <taxon>Eukaryota</taxon>
        <taxon>Metazoa</taxon>
        <taxon>Ecdysozoa</taxon>
        <taxon>Nematoda</taxon>
        <taxon>Chromadorea</taxon>
        <taxon>Rhabditida</taxon>
        <taxon>Tylenchina</taxon>
        <taxon>Tylenchomorpha</taxon>
        <taxon>Aphelenchoidea</taxon>
        <taxon>Aphelenchoididae</taxon>
        <taxon>Bursaphelenchus</taxon>
    </lineage>
</organism>
<dbReference type="InterPro" id="IPR027417">
    <property type="entry name" value="P-loop_NTPase"/>
</dbReference>
<keyword evidence="3" id="KW-0378">Hydrolase</keyword>
<keyword evidence="2" id="KW-0547">Nucleotide-binding</keyword>
<dbReference type="CDD" id="cd00268">
    <property type="entry name" value="DEADc"/>
    <property type="match status" value="1"/>
</dbReference>
<gene>
    <name evidence="8" type="ORF">BOKJ2_LOCUS10496</name>
</gene>
<dbReference type="EC" id="3.6.4.13" evidence="1"/>
<dbReference type="InterPro" id="IPR014001">
    <property type="entry name" value="Helicase_ATP-bd"/>
</dbReference>
<dbReference type="Pfam" id="PF00271">
    <property type="entry name" value="Helicase_C"/>
    <property type="match status" value="1"/>
</dbReference>
<accession>A0A811L869</accession>
<dbReference type="GO" id="GO:0003724">
    <property type="term" value="F:RNA helicase activity"/>
    <property type="evidence" value="ECO:0007669"/>
    <property type="project" value="UniProtKB-EC"/>
</dbReference>
<evidence type="ECO:0000256" key="3">
    <source>
        <dbReference type="ARBA" id="ARBA00022801"/>
    </source>
</evidence>
<reference evidence="8" key="1">
    <citation type="submission" date="2020-09" db="EMBL/GenBank/DDBJ databases">
        <authorList>
            <person name="Kikuchi T."/>
        </authorList>
    </citation>
    <scope>NUCLEOTIDE SEQUENCE</scope>
    <source>
        <strain evidence="8">SH1</strain>
    </source>
</reference>
<feature type="domain" description="Helicase ATP-binding" evidence="6">
    <location>
        <begin position="125"/>
        <end position="317"/>
    </location>
</feature>
<evidence type="ECO:0000313" key="9">
    <source>
        <dbReference type="Proteomes" id="UP000614601"/>
    </source>
</evidence>
<protein>
    <recommendedName>
        <fullName evidence="1">RNA helicase</fullName>
        <ecNumber evidence="1">3.6.4.13</ecNumber>
    </recommendedName>
</protein>
<proteinExistence type="predicted"/>
<evidence type="ECO:0000256" key="1">
    <source>
        <dbReference type="ARBA" id="ARBA00012552"/>
    </source>
</evidence>
<dbReference type="InterPro" id="IPR011545">
    <property type="entry name" value="DEAD/DEAH_box_helicase_dom"/>
</dbReference>
<dbReference type="EMBL" id="CAJFDH010000005">
    <property type="protein sequence ID" value="CAD5223726.1"/>
    <property type="molecule type" value="Genomic_DNA"/>
</dbReference>
<dbReference type="SUPFAM" id="SSF52540">
    <property type="entry name" value="P-loop containing nucleoside triphosphate hydrolases"/>
    <property type="match status" value="1"/>
</dbReference>
<keyword evidence="5" id="KW-0067">ATP-binding</keyword>
<evidence type="ECO:0000259" key="6">
    <source>
        <dbReference type="PROSITE" id="PS51192"/>
    </source>
</evidence>
<dbReference type="Proteomes" id="UP000783686">
    <property type="component" value="Unassembled WGS sequence"/>
</dbReference>
<evidence type="ECO:0000256" key="5">
    <source>
        <dbReference type="ARBA" id="ARBA00022840"/>
    </source>
</evidence>
<keyword evidence="9" id="KW-1185">Reference proteome</keyword>
<dbReference type="InterPro" id="IPR044742">
    <property type="entry name" value="DEAD/DEAH_RhlB"/>
</dbReference>
<dbReference type="Gene3D" id="3.40.50.300">
    <property type="entry name" value="P-loop containing nucleotide triphosphate hydrolases"/>
    <property type="match status" value="2"/>
</dbReference>
<sequence>MPLSTGDVPYQKKAGFGRLINSLGGRARENSIPKSAGYTRNRNFFDTSDKVAKGTTDPTDVIRRGEQFNLQKKIDELSVMVIGAKNEKKPMVAFRDIVTNENFLKNLENTYRDGPTVIQSYAIPYIIDDDSGDILLRSHTGSGKTAAYLVPIIMNIMKLKKEKSETGVRFSPYAVILVPTKELAIQVAKEGARIAKGTSVKISFLIGSICLSDCRINMEKNGCDIVVGTIGKVHQFFVGNESSFDQKEPFLRPDNMKYMVLDESDRLLDNDEAAKLIEGIRNVLSLNSTYQVIMNSATLNLNVYDERFLFLPMAITVGSNMPVDTVVQRFVNVCGHVPANVPNEHRLVQPGMTWKSHKIDFLIKLFKDYRTRYTQFPKCIVFVNTKRKSEVVAARLIKEGFKALSMNGNNSLIQRQSTVNALKMDKVDIIVGTDVISRGLNVPNVDVVVNYDLPVMRMEEYVHRIGRTGRMGNIGRAISFYDPMTDFMMATMVEKIMMSTDQQVPEFLEQTIAADCDTFLNQAMYTGFEGYTGFYVKEDIPAWVPIADDAVVEFI</sequence>